<evidence type="ECO:0000259" key="2">
    <source>
        <dbReference type="Pfam" id="PF08241"/>
    </source>
</evidence>
<dbReference type="EMBL" id="LIPY01000109">
    <property type="protein sequence ID" value="KWX75808.1"/>
    <property type="molecule type" value="Genomic_DNA"/>
</dbReference>
<dbReference type="Gene3D" id="3.40.50.150">
    <property type="entry name" value="Vaccinia Virus protein VP39"/>
    <property type="match status" value="1"/>
</dbReference>
<dbReference type="EMBL" id="FNGM01000017">
    <property type="protein sequence ID" value="SDM71754.1"/>
    <property type="molecule type" value="Genomic_DNA"/>
</dbReference>
<keyword evidence="4" id="KW-0808">Transferase</keyword>
<accession>A0A1G9VHT3</accession>
<dbReference type="InterPro" id="IPR029063">
    <property type="entry name" value="SAM-dependent_MTases_sf"/>
</dbReference>
<keyword evidence="5" id="KW-1185">Reference proteome</keyword>
<organism evidence="4 6">
    <name type="scientific">Paenibacillus jilunlii</name>
    <dbReference type="NCBI Taxonomy" id="682956"/>
    <lineage>
        <taxon>Bacteria</taxon>
        <taxon>Bacillati</taxon>
        <taxon>Bacillota</taxon>
        <taxon>Bacilli</taxon>
        <taxon>Bacillales</taxon>
        <taxon>Paenibacillaceae</taxon>
        <taxon>Paenibacillus</taxon>
    </lineage>
</organism>
<keyword evidence="4" id="KW-0489">Methyltransferase</keyword>
<sequence length="531" mass="61785">MIDILFDQYQRYNNVTNIINSLRGSGQTFNILEVGANEHQNLEKFLPLDQITYLDIQLPDSLKDNPKYILGDATAMGFSDGYYDIVVALDVFEHIAEENREKFISEIHRVSSEFFVITAPFHSSKVVEAERRVNAVYKSIFNKDFIWLEEHMVNGLPDLKKLSAYLDSRGINYTIMSHGSLEIWEKMMTIHFIAAQNSRLGIYRNEIDRFYNQYMFDNDFVENSYRKICVGTKKRDLISLPSIQTNEQLREQHSFMLGVLEERFYVLANLNISEDDNAPKDFVQIFMDEGNGYSELKSIKIELQNNRQHINIEFEPGMLKALRIDPSNYMGTFEINNIRLTATHGDGDLISMEELSMNGNWDLRFEDTFVFLNDDPFVILNFASQLSVKSFSFDLISLSKDEALISAIGHFDKQLAKAKLKDEANMKEIHAVRELLKEAKEKEENIEGEMQLISEQSSKRIDILESENKDLMSTINNYERSNNLYQEKTEELHQELIKIQQSNEKYNNELNAIYSSKGWIYLTKLKKFFGK</sequence>
<dbReference type="Proteomes" id="UP000070252">
    <property type="component" value="Unassembled WGS sequence"/>
</dbReference>
<feature type="domain" description="Methyltransferase type 11" evidence="2">
    <location>
        <begin position="63"/>
        <end position="110"/>
    </location>
</feature>
<reference evidence="4 6" key="2">
    <citation type="submission" date="2016-10" db="EMBL/GenBank/DDBJ databases">
        <authorList>
            <person name="de Groot N.N."/>
        </authorList>
    </citation>
    <scope>NUCLEOTIDE SEQUENCE [LARGE SCALE GENOMIC DNA]</scope>
    <source>
        <strain evidence="4 6">CGMCC 1.10239</strain>
    </source>
</reference>
<evidence type="ECO:0000313" key="4">
    <source>
        <dbReference type="EMBL" id="SDM71754.1"/>
    </source>
</evidence>
<evidence type="ECO:0000256" key="1">
    <source>
        <dbReference type="SAM" id="Coils"/>
    </source>
</evidence>
<evidence type="ECO:0000313" key="3">
    <source>
        <dbReference type="EMBL" id="KWX75808.1"/>
    </source>
</evidence>
<feature type="coiled-coil region" evidence="1">
    <location>
        <begin position="425"/>
        <end position="509"/>
    </location>
</feature>
<dbReference type="InterPro" id="IPR013216">
    <property type="entry name" value="Methyltransf_11"/>
</dbReference>
<gene>
    <name evidence="3" type="ORF">AML91_11490</name>
    <name evidence="4" type="ORF">SAMN05216191_11720</name>
</gene>
<dbReference type="SUPFAM" id="SSF53335">
    <property type="entry name" value="S-adenosyl-L-methionine-dependent methyltransferases"/>
    <property type="match status" value="1"/>
</dbReference>
<dbReference type="AlphaFoldDB" id="A0A1G9VHT3"/>
<name>A0A1G9VHT3_9BACL</name>
<reference evidence="3 5" key="1">
    <citation type="submission" date="2015-08" db="EMBL/GenBank/DDBJ databases">
        <title>Genome of Paenibacillus jilunlii.</title>
        <authorList>
            <person name="Sant'Anna F.H."/>
            <person name="Ambrosini A."/>
            <person name="Souza R."/>
            <person name="Bach E."/>
            <person name="Fernandes G."/>
            <person name="Balsanelli E."/>
            <person name="Baura V.A."/>
            <person name="Pedrosa F.O."/>
            <person name="Souza E.M."/>
            <person name="Passaglia L."/>
        </authorList>
    </citation>
    <scope>NUCLEOTIDE SEQUENCE [LARGE SCALE GENOMIC DNA]</scope>
    <source>
        <strain evidence="3 5">DSM 23019</strain>
    </source>
</reference>
<dbReference type="GO" id="GO:0032259">
    <property type="term" value="P:methylation"/>
    <property type="evidence" value="ECO:0007669"/>
    <property type="project" value="UniProtKB-KW"/>
</dbReference>
<dbReference type="RefSeq" id="WP_062522979.1">
    <property type="nucleotide sequence ID" value="NZ_CP048429.1"/>
</dbReference>
<keyword evidence="1" id="KW-0175">Coiled coil</keyword>
<dbReference type="Proteomes" id="UP000182783">
    <property type="component" value="Unassembled WGS sequence"/>
</dbReference>
<evidence type="ECO:0000313" key="6">
    <source>
        <dbReference type="Proteomes" id="UP000182783"/>
    </source>
</evidence>
<dbReference type="Pfam" id="PF08241">
    <property type="entry name" value="Methyltransf_11"/>
    <property type="match status" value="1"/>
</dbReference>
<dbReference type="GO" id="GO:0008757">
    <property type="term" value="F:S-adenosylmethionine-dependent methyltransferase activity"/>
    <property type="evidence" value="ECO:0007669"/>
    <property type="project" value="InterPro"/>
</dbReference>
<protein>
    <submittedName>
        <fullName evidence="4">Methyltransferase domain-containing protein</fullName>
    </submittedName>
</protein>
<dbReference type="OrthoDB" id="2502165at2"/>
<proteinExistence type="predicted"/>
<evidence type="ECO:0000313" key="5">
    <source>
        <dbReference type="Proteomes" id="UP000070252"/>
    </source>
</evidence>